<feature type="transmembrane region" description="Helical" evidence="9">
    <location>
        <begin position="49"/>
        <end position="73"/>
    </location>
</feature>
<gene>
    <name evidence="10" type="primary">pbuO</name>
    <name evidence="10" type="ORF">NCTC13163_02859</name>
</gene>
<name>A0A377FX45_9BACL</name>
<dbReference type="RefSeq" id="WP_029333830.1">
    <property type="nucleotide sequence ID" value="NZ_UGGP01000001.1"/>
</dbReference>
<reference evidence="10 11" key="1">
    <citation type="submission" date="2018-06" db="EMBL/GenBank/DDBJ databases">
        <authorList>
            <consortium name="Pathogen Informatics"/>
            <person name="Doyle S."/>
        </authorList>
    </citation>
    <scope>NUCLEOTIDE SEQUENCE [LARGE SCALE GENOMIC DNA]</scope>
    <source>
        <strain evidence="10 11">NCTC13163</strain>
    </source>
</reference>
<feature type="transmembrane region" description="Helical" evidence="9">
    <location>
        <begin position="20"/>
        <end position="37"/>
    </location>
</feature>
<comment type="subcellular location">
    <subcellularLocation>
        <location evidence="1 8">Cell membrane</location>
        <topology evidence="1 8">Multi-pass membrane protein</topology>
    </subcellularLocation>
</comment>
<evidence type="ECO:0000256" key="2">
    <source>
        <dbReference type="ARBA" id="ARBA00005697"/>
    </source>
</evidence>
<keyword evidence="5 8" id="KW-0812">Transmembrane</keyword>
<evidence type="ECO:0000256" key="4">
    <source>
        <dbReference type="ARBA" id="ARBA00022475"/>
    </source>
</evidence>
<dbReference type="GO" id="GO:0005886">
    <property type="term" value="C:plasma membrane"/>
    <property type="evidence" value="ECO:0007669"/>
    <property type="project" value="UniProtKB-SubCell"/>
</dbReference>
<evidence type="ECO:0000256" key="5">
    <source>
        <dbReference type="ARBA" id="ARBA00022692"/>
    </source>
</evidence>
<keyword evidence="6 8" id="KW-1133">Transmembrane helix</keyword>
<evidence type="ECO:0000256" key="1">
    <source>
        <dbReference type="ARBA" id="ARBA00004651"/>
    </source>
</evidence>
<organism evidence="10 11">
    <name type="scientific">Exiguobacterium aurantiacum</name>
    <dbReference type="NCBI Taxonomy" id="33987"/>
    <lineage>
        <taxon>Bacteria</taxon>
        <taxon>Bacillati</taxon>
        <taxon>Bacillota</taxon>
        <taxon>Bacilli</taxon>
        <taxon>Bacillales</taxon>
        <taxon>Bacillales Family XII. Incertae Sedis</taxon>
        <taxon>Exiguobacterium</taxon>
    </lineage>
</organism>
<feature type="transmembrane region" description="Helical" evidence="9">
    <location>
        <begin position="374"/>
        <end position="399"/>
    </location>
</feature>
<dbReference type="AlphaFoldDB" id="A0A377FX45"/>
<feature type="transmembrane region" description="Helical" evidence="9">
    <location>
        <begin position="411"/>
        <end position="428"/>
    </location>
</feature>
<proteinExistence type="inferred from homology"/>
<sequence>MNLFRLQQHGTNVKQEVTAGVTTFVTMAYISVVNPAILSDAGIPFAQAFTATIIAILIGTGLMALYANLPIAVAPGMGLNAFFAYTLVAQQQIAPSTALGVVFVSSVFFLILSLSPIRTKLIQAIPASLKHAITTGIGLFIASLGLKLSGLIVADEANLVRLGDLSSPSVLLVLGGLIVSALLFSRNVPGSLLIGMVITGIAAYFMGLLKIDGVTAMPTLPEGLMVNPVTAFTDVIQYGLFGAVLSFFLVTLFDTTGTLVGVGKQAGLMKKDGTIENGHRALFADSLATMGGSLVGTSPSTAYIESAAGVAQGGRTGLTTAVVAALFGLTLFFSPLIGAISGVAAITAPALIIVGALMLTNVRYIDWSDFSEYFPAFMTILIMPLSGSIERGIAFGFILYPIFKAMNKETVHPLIYLFAGLFILEMFFL</sequence>
<evidence type="ECO:0000256" key="3">
    <source>
        <dbReference type="ARBA" id="ARBA00022448"/>
    </source>
</evidence>
<comment type="similarity">
    <text evidence="2 8">Belongs to the nucleobase:cation symporter-2 (NCS2) (TC 2.A.40) family. Azg-like subfamily.</text>
</comment>
<feature type="transmembrane region" description="Helical" evidence="9">
    <location>
        <begin position="318"/>
        <end position="337"/>
    </location>
</feature>
<feature type="transmembrane region" description="Helical" evidence="9">
    <location>
        <begin position="93"/>
        <end position="112"/>
    </location>
</feature>
<feature type="transmembrane region" description="Helical" evidence="9">
    <location>
        <begin position="235"/>
        <end position="262"/>
    </location>
</feature>
<dbReference type="STRING" id="1397694.GCA_000702585_00281"/>
<dbReference type="OrthoDB" id="9808458at2"/>
<dbReference type="Proteomes" id="UP000254060">
    <property type="component" value="Unassembled WGS sequence"/>
</dbReference>
<dbReference type="PANTHER" id="PTHR43337:SF1">
    <property type="entry name" value="XANTHINE_URACIL PERMEASE C887.17-RELATED"/>
    <property type="match status" value="1"/>
</dbReference>
<keyword evidence="7 8" id="KW-0472">Membrane</keyword>
<dbReference type="GO" id="GO:0005345">
    <property type="term" value="F:purine nucleobase transmembrane transporter activity"/>
    <property type="evidence" value="ECO:0007669"/>
    <property type="project" value="TreeGrafter"/>
</dbReference>
<dbReference type="InterPro" id="IPR026033">
    <property type="entry name" value="Azg-like_bact_archaea"/>
</dbReference>
<dbReference type="PIRSF" id="PIRSF005353">
    <property type="entry name" value="PbuG"/>
    <property type="match status" value="1"/>
</dbReference>
<feature type="transmembrane region" description="Helical" evidence="9">
    <location>
        <begin position="165"/>
        <end position="184"/>
    </location>
</feature>
<evidence type="ECO:0000313" key="10">
    <source>
        <dbReference type="EMBL" id="STO09422.1"/>
    </source>
</evidence>
<evidence type="ECO:0000313" key="11">
    <source>
        <dbReference type="Proteomes" id="UP000254060"/>
    </source>
</evidence>
<feature type="transmembrane region" description="Helical" evidence="9">
    <location>
        <begin position="191"/>
        <end position="211"/>
    </location>
</feature>
<feature type="transmembrane region" description="Helical" evidence="9">
    <location>
        <begin position="343"/>
        <end position="362"/>
    </location>
</feature>
<dbReference type="PANTHER" id="PTHR43337">
    <property type="entry name" value="XANTHINE/URACIL PERMEASE C887.17-RELATED"/>
    <property type="match status" value="1"/>
</dbReference>
<evidence type="ECO:0000256" key="7">
    <source>
        <dbReference type="ARBA" id="ARBA00023136"/>
    </source>
</evidence>
<evidence type="ECO:0000256" key="6">
    <source>
        <dbReference type="ARBA" id="ARBA00022989"/>
    </source>
</evidence>
<evidence type="ECO:0000256" key="8">
    <source>
        <dbReference type="PIRNR" id="PIRNR005353"/>
    </source>
</evidence>
<dbReference type="InterPro" id="IPR006043">
    <property type="entry name" value="NCS2"/>
</dbReference>
<dbReference type="EMBL" id="UGGP01000001">
    <property type="protein sequence ID" value="STO09422.1"/>
    <property type="molecule type" value="Genomic_DNA"/>
</dbReference>
<protein>
    <submittedName>
        <fullName evidence="10">Guanine/hypoxanthine permease PbuO</fullName>
    </submittedName>
</protein>
<accession>A0A377FX45</accession>
<evidence type="ECO:0000256" key="9">
    <source>
        <dbReference type="SAM" id="Phobius"/>
    </source>
</evidence>
<dbReference type="Pfam" id="PF00860">
    <property type="entry name" value="Xan_ur_permease"/>
    <property type="match status" value="1"/>
</dbReference>
<keyword evidence="4 8" id="KW-1003">Cell membrane</keyword>
<keyword evidence="3 8" id="KW-0813">Transport</keyword>
<dbReference type="InterPro" id="IPR045018">
    <property type="entry name" value="Azg-like"/>
</dbReference>
<feature type="transmembrane region" description="Helical" evidence="9">
    <location>
        <begin position="132"/>
        <end position="153"/>
    </location>
</feature>